<dbReference type="AlphaFoldDB" id="A0AA37SSD7"/>
<name>A0AA37SSD7_9BACT</name>
<dbReference type="Proteomes" id="UP001156666">
    <property type="component" value="Unassembled WGS sequence"/>
</dbReference>
<dbReference type="GO" id="GO:0005737">
    <property type="term" value="C:cytoplasm"/>
    <property type="evidence" value="ECO:0007669"/>
    <property type="project" value="UniProtKB-SubCell"/>
</dbReference>
<evidence type="ECO:0000256" key="4">
    <source>
        <dbReference type="ARBA" id="ARBA00023002"/>
    </source>
</evidence>
<reference evidence="8" key="1">
    <citation type="journal article" date="2014" name="Int. J. Syst. Evol. Microbiol.">
        <title>Complete genome sequence of Corynebacterium casei LMG S-19264T (=DSM 44701T), isolated from a smear-ripened cheese.</title>
        <authorList>
            <consortium name="US DOE Joint Genome Institute (JGI-PGF)"/>
            <person name="Walter F."/>
            <person name="Albersmeier A."/>
            <person name="Kalinowski J."/>
            <person name="Ruckert C."/>
        </authorList>
    </citation>
    <scope>NUCLEOTIDE SEQUENCE</scope>
    <source>
        <strain evidence="8">NBRC 108769</strain>
    </source>
</reference>
<keyword evidence="6" id="KW-0963">Cytoplasm</keyword>
<gene>
    <name evidence="8" type="primary">hemG</name>
    <name evidence="8" type="ORF">GCM10007940_37330</name>
</gene>
<protein>
    <recommendedName>
        <fullName evidence="6">Coproporphyrinogen III oxidase</fullName>
        <ecNumber evidence="6">1.3.3.15</ecNumber>
    </recommendedName>
</protein>
<comment type="catalytic activity">
    <reaction evidence="6">
        <text>coproporphyrinogen III + 3 O2 = coproporphyrin III + 3 H2O2</text>
        <dbReference type="Rhea" id="RHEA:43436"/>
        <dbReference type="ChEBI" id="CHEBI:15379"/>
        <dbReference type="ChEBI" id="CHEBI:16240"/>
        <dbReference type="ChEBI" id="CHEBI:57309"/>
        <dbReference type="ChEBI" id="CHEBI:131725"/>
        <dbReference type="EC" id="1.3.3.15"/>
    </reaction>
</comment>
<dbReference type="InterPro" id="IPR036188">
    <property type="entry name" value="FAD/NAD-bd_sf"/>
</dbReference>
<evidence type="ECO:0000259" key="7">
    <source>
        <dbReference type="Pfam" id="PF01593"/>
    </source>
</evidence>
<evidence type="ECO:0000313" key="9">
    <source>
        <dbReference type="Proteomes" id="UP001156666"/>
    </source>
</evidence>
<dbReference type="Gene3D" id="3.50.50.60">
    <property type="entry name" value="FAD/NAD(P)-binding domain"/>
    <property type="match status" value="1"/>
</dbReference>
<comment type="similarity">
    <text evidence="6">Belongs to the protoporphyrinogen/coproporphyrinogen oxidase family. Coproporphyrinogen III oxidase subfamily.</text>
</comment>
<accession>A0AA37SSD7</accession>
<evidence type="ECO:0000256" key="5">
    <source>
        <dbReference type="ARBA" id="ARBA00023133"/>
    </source>
</evidence>
<dbReference type="SUPFAM" id="SSF51905">
    <property type="entry name" value="FAD/NAD(P)-binding domain"/>
    <property type="match status" value="1"/>
</dbReference>
<dbReference type="InterPro" id="IPR050464">
    <property type="entry name" value="Zeta_carotene_desat/Oxidored"/>
</dbReference>
<dbReference type="InterPro" id="IPR002937">
    <property type="entry name" value="Amino_oxidase"/>
</dbReference>
<keyword evidence="4 6" id="KW-0560">Oxidoreductase</keyword>
<dbReference type="NCBIfam" id="TIGR00562">
    <property type="entry name" value="proto_IX_ox"/>
    <property type="match status" value="1"/>
</dbReference>
<dbReference type="GO" id="GO:0006783">
    <property type="term" value="P:heme biosynthetic process"/>
    <property type="evidence" value="ECO:0007669"/>
    <property type="project" value="UniProtKB-UniRule"/>
</dbReference>
<keyword evidence="9" id="KW-1185">Reference proteome</keyword>
<dbReference type="InterPro" id="IPR004572">
    <property type="entry name" value="Protoporphyrinogen_oxidase"/>
</dbReference>
<dbReference type="SUPFAM" id="SSF54373">
    <property type="entry name" value="FAD-linked reductases, C-terminal domain"/>
    <property type="match status" value="1"/>
</dbReference>
<organism evidence="8 9">
    <name type="scientific">Portibacter lacus</name>
    <dbReference type="NCBI Taxonomy" id="1099794"/>
    <lineage>
        <taxon>Bacteria</taxon>
        <taxon>Pseudomonadati</taxon>
        <taxon>Bacteroidota</taxon>
        <taxon>Saprospiria</taxon>
        <taxon>Saprospirales</taxon>
        <taxon>Haliscomenobacteraceae</taxon>
        <taxon>Portibacter</taxon>
    </lineage>
</organism>
<keyword evidence="3 6" id="KW-0274">FAD</keyword>
<keyword evidence="2 6" id="KW-0285">Flavoprotein</keyword>
<dbReference type="Gene3D" id="1.10.3110.10">
    <property type="entry name" value="protoporphyrinogen ix oxidase, domain 3"/>
    <property type="match status" value="1"/>
</dbReference>
<dbReference type="Gene3D" id="3.90.660.20">
    <property type="entry name" value="Protoporphyrinogen oxidase, mitochondrial, domain 2"/>
    <property type="match status" value="1"/>
</dbReference>
<sequence>MKQTHFDYIVLGGGISGLAISLELQSRGEEVSLIEKSDKAGGVLQSIYNDDCYWDRAAHTLAVDLELLTFFQRFNIEDLLVEPSTVAKNRQIVVNDEIHNISNHPGKILTAKFLSSGAKVNLLKELFKKPVKIPNPTVREFFEYHFGKEITENIISAVFSGIYSGDIEKMEMKAVMGNIFQMEQESGSLIRGLMKQKDKTQKRKIYGIKGGMEHMNRTLSAQLSNLELGNEVLEIRKVDDVFYLRTAKGERTCKQLISCLPAYNLSNIIFKSHQELSVNLDEIQYNPMILIHVAFDQSSVAEELNAFGFLCSQYESPVLKGAIYNSSLFPSRANGNLVSYTIFMKPKAKWLDNKERLDREVDKVLGQFQKLTKINGAPIHKEMTIWKQGIPQFNKPYESLKFQLIKQAESIPGFTLSGSYISGVSVPDCIKYNLRLASQLVKK</sequence>
<reference evidence="8" key="2">
    <citation type="submission" date="2023-01" db="EMBL/GenBank/DDBJ databases">
        <title>Draft genome sequence of Portibacter lacus strain NBRC 108769.</title>
        <authorList>
            <person name="Sun Q."/>
            <person name="Mori K."/>
        </authorList>
    </citation>
    <scope>NUCLEOTIDE SEQUENCE</scope>
    <source>
        <strain evidence="8">NBRC 108769</strain>
    </source>
</reference>
<proteinExistence type="inferred from homology"/>
<comment type="function">
    <text evidence="6">Involved in coproporphyrin-dependent heme b biosynthesis. Catalyzes the oxidation of coproporphyrinogen III to coproporphyrin III.</text>
</comment>
<evidence type="ECO:0000256" key="2">
    <source>
        <dbReference type="ARBA" id="ARBA00022630"/>
    </source>
</evidence>
<comment type="subcellular location">
    <subcellularLocation>
        <location evidence="6">Cytoplasm</location>
    </subcellularLocation>
</comment>
<evidence type="ECO:0000256" key="6">
    <source>
        <dbReference type="RuleBase" id="RU364052"/>
    </source>
</evidence>
<comment type="cofactor">
    <cofactor evidence="1 6">
        <name>FAD</name>
        <dbReference type="ChEBI" id="CHEBI:57692"/>
    </cofactor>
</comment>
<dbReference type="EMBL" id="BSOH01000027">
    <property type="protein sequence ID" value="GLR19117.1"/>
    <property type="molecule type" value="Genomic_DNA"/>
</dbReference>
<evidence type="ECO:0000256" key="1">
    <source>
        <dbReference type="ARBA" id="ARBA00001974"/>
    </source>
</evidence>
<dbReference type="PANTHER" id="PTHR42923">
    <property type="entry name" value="PROTOPORPHYRINOGEN OXIDASE"/>
    <property type="match status" value="1"/>
</dbReference>
<comment type="caution">
    <text evidence="8">The sequence shown here is derived from an EMBL/GenBank/DDBJ whole genome shotgun (WGS) entry which is preliminary data.</text>
</comment>
<comment type="pathway">
    <text evidence="6">Porphyrin-containing compound metabolism; protoheme biosynthesis.</text>
</comment>
<dbReference type="GO" id="GO:0004729">
    <property type="term" value="F:oxygen-dependent protoporphyrinogen oxidase activity"/>
    <property type="evidence" value="ECO:0007669"/>
    <property type="project" value="UniProtKB-UniRule"/>
</dbReference>
<evidence type="ECO:0000313" key="8">
    <source>
        <dbReference type="EMBL" id="GLR19117.1"/>
    </source>
</evidence>
<feature type="domain" description="Amine oxidase" evidence="7">
    <location>
        <begin position="15"/>
        <end position="431"/>
    </location>
</feature>
<dbReference type="EC" id="1.3.3.15" evidence="6"/>
<dbReference type="PANTHER" id="PTHR42923:SF3">
    <property type="entry name" value="PROTOPORPHYRINOGEN OXIDASE"/>
    <property type="match status" value="1"/>
</dbReference>
<keyword evidence="5 6" id="KW-0350">Heme biosynthesis</keyword>
<evidence type="ECO:0000256" key="3">
    <source>
        <dbReference type="ARBA" id="ARBA00022827"/>
    </source>
</evidence>
<dbReference type="Pfam" id="PF01593">
    <property type="entry name" value="Amino_oxidase"/>
    <property type="match status" value="1"/>
</dbReference>
<dbReference type="RefSeq" id="WP_235292235.1">
    <property type="nucleotide sequence ID" value="NZ_BSOH01000027.1"/>
</dbReference>